<dbReference type="PROSITE" id="PS51097">
    <property type="entry name" value="PTS_EIIA_TYPE_5"/>
    <property type="match status" value="1"/>
</dbReference>
<name>A0A848C5T5_9LACO</name>
<sequence>MLFSRTKVKVYETTVLEVGKEARNFEEIKMAILFGQNAPDALRDSCYIIEVKDVETEIKAGMTLKIGNMEYKITAVGYEVQTNLQNLGHIAINFTGDKEATLPGSMYVEAKEYPRITVGTEIEIIK</sequence>
<dbReference type="GO" id="GO:0016301">
    <property type="term" value="F:kinase activity"/>
    <property type="evidence" value="ECO:0007669"/>
    <property type="project" value="TreeGrafter"/>
</dbReference>
<evidence type="ECO:0000313" key="2">
    <source>
        <dbReference type="EMBL" id="NME42081.1"/>
    </source>
</evidence>
<dbReference type="PANTHER" id="PTHR40398:SF1">
    <property type="entry name" value="PTS SYSTEM GLUCITOL_SORBITOL-SPECIFIC EIIA COMPONENT"/>
    <property type="match status" value="1"/>
</dbReference>
<comment type="caution">
    <text evidence="2">The sequence shown here is derived from an EMBL/GenBank/DDBJ whole genome shotgun (WGS) entry which is preliminary data.</text>
</comment>
<dbReference type="GO" id="GO:0008982">
    <property type="term" value="F:protein-N(PI)-phosphohistidine-sugar phosphotransferase activity"/>
    <property type="evidence" value="ECO:0007669"/>
    <property type="project" value="InterPro"/>
</dbReference>
<dbReference type="GO" id="GO:0009401">
    <property type="term" value="P:phosphoenolpyruvate-dependent sugar phosphotransferase system"/>
    <property type="evidence" value="ECO:0007669"/>
    <property type="project" value="InterPro"/>
</dbReference>
<evidence type="ECO:0000313" key="3">
    <source>
        <dbReference type="Proteomes" id="UP000563853"/>
    </source>
</evidence>
<proteinExistence type="predicted"/>
<dbReference type="InterPro" id="IPR004716">
    <property type="entry name" value="PTS_IIA_glucitol/sorbitol-sp"/>
</dbReference>
<comment type="caution">
    <text evidence="1">Lacks conserved residue(s) required for the propagation of feature annotation.</text>
</comment>
<dbReference type="Proteomes" id="UP000563853">
    <property type="component" value="Unassembled WGS sequence"/>
</dbReference>
<accession>A0A848C5T5</accession>
<gene>
    <name evidence="2" type="ORF">HF863_04780</name>
</gene>
<evidence type="ECO:0000256" key="1">
    <source>
        <dbReference type="PROSITE-ProRule" id="PRU00420"/>
    </source>
</evidence>
<dbReference type="InterPro" id="IPR036665">
    <property type="entry name" value="PTS_IIA_glucitol/sorbitol_sf"/>
</dbReference>
<dbReference type="RefSeq" id="WP_050610717.1">
    <property type="nucleotide sequence ID" value="NZ_CABMJQ010000009.1"/>
</dbReference>
<protein>
    <submittedName>
        <fullName evidence="2">PTS glucitol/sorbitol transporter subunit IIA</fullName>
    </submittedName>
</protein>
<dbReference type="GO" id="GO:0005737">
    <property type="term" value="C:cytoplasm"/>
    <property type="evidence" value="ECO:0007669"/>
    <property type="project" value="InterPro"/>
</dbReference>
<dbReference type="PANTHER" id="PTHR40398">
    <property type="entry name" value="PTS SYSTEM GLUCITOL/SORBITOL-SPECIFIC EIIA COMPONENT"/>
    <property type="match status" value="1"/>
</dbReference>
<dbReference type="Gene3D" id="2.40.33.40">
    <property type="entry name" value="Phosphotransferase system, glucitol/sorbitol-specific IIA component"/>
    <property type="match status" value="1"/>
</dbReference>
<dbReference type="EMBL" id="JABAFP010000014">
    <property type="protein sequence ID" value="NME42081.1"/>
    <property type="molecule type" value="Genomic_DNA"/>
</dbReference>
<dbReference type="AlphaFoldDB" id="A0A848C5T5"/>
<dbReference type="SUPFAM" id="SSF141530">
    <property type="entry name" value="PTSIIA/GutA-like"/>
    <property type="match status" value="1"/>
</dbReference>
<reference evidence="2 3" key="1">
    <citation type="submission" date="2020-04" db="EMBL/GenBank/DDBJ databases">
        <authorList>
            <person name="Hitch T.C.A."/>
            <person name="Wylensek D."/>
            <person name="Clavel T."/>
        </authorList>
    </citation>
    <scope>NUCLEOTIDE SEQUENCE [LARGE SCALE GENOMIC DNA]</scope>
    <source>
        <strain evidence="2 3">WCA-389-WT-5H1</strain>
    </source>
</reference>
<organism evidence="2 3">
    <name type="scientific">Ligilactobacillus agilis</name>
    <dbReference type="NCBI Taxonomy" id="1601"/>
    <lineage>
        <taxon>Bacteria</taxon>
        <taxon>Bacillati</taxon>
        <taxon>Bacillota</taxon>
        <taxon>Bacilli</taxon>
        <taxon>Lactobacillales</taxon>
        <taxon>Lactobacillaceae</taxon>
        <taxon>Ligilactobacillus</taxon>
    </lineage>
</organism>
<dbReference type="Pfam" id="PF03829">
    <property type="entry name" value="PTSIIA_gutA"/>
    <property type="match status" value="1"/>
</dbReference>